<evidence type="ECO:0000313" key="3">
    <source>
        <dbReference type="EMBL" id="MCC2031135.1"/>
    </source>
</evidence>
<dbReference type="Proteomes" id="UP001139354">
    <property type="component" value="Unassembled WGS sequence"/>
</dbReference>
<dbReference type="InterPro" id="IPR021414">
    <property type="entry name" value="DUF3054"/>
</dbReference>
<sequence length="154" mass="15976">MSGHPASGGPHGGSAASRRRSPRDPERTSSRVSAGVVLGALAADIVLVAAFAAIGRASHDSDVWFGLWQTAWPFLAGLGVGWLATLAWRAPLAPVRTGLGVWIATVAGGMLLRAASGQGTALPFVVVASVTLLVALVGWRLIVTLIRRARRRPV</sequence>
<evidence type="ECO:0000256" key="1">
    <source>
        <dbReference type="SAM" id="MobiDB-lite"/>
    </source>
</evidence>
<protein>
    <submittedName>
        <fullName evidence="3">DUF3054 domain-containing protein</fullName>
    </submittedName>
</protein>
<keyword evidence="4" id="KW-1185">Reference proteome</keyword>
<evidence type="ECO:0000313" key="4">
    <source>
        <dbReference type="Proteomes" id="UP001139354"/>
    </source>
</evidence>
<dbReference type="Pfam" id="PF11255">
    <property type="entry name" value="DUF3054"/>
    <property type="match status" value="1"/>
</dbReference>
<dbReference type="EMBL" id="JAGTTN010000001">
    <property type="protein sequence ID" value="MCC2031135.1"/>
    <property type="molecule type" value="Genomic_DNA"/>
</dbReference>
<feature type="transmembrane region" description="Helical" evidence="2">
    <location>
        <begin position="121"/>
        <end position="142"/>
    </location>
</feature>
<gene>
    <name evidence="3" type="ORF">KEC57_02950</name>
</gene>
<feature type="region of interest" description="Disordered" evidence="1">
    <location>
        <begin position="1"/>
        <end position="30"/>
    </location>
</feature>
<evidence type="ECO:0000256" key="2">
    <source>
        <dbReference type="SAM" id="Phobius"/>
    </source>
</evidence>
<comment type="caution">
    <text evidence="3">The sequence shown here is derived from an EMBL/GenBank/DDBJ whole genome shotgun (WGS) entry which is preliminary data.</text>
</comment>
<name>A0A9X1LSG5_9MICO</name>
<keyword evidence="2" id="KW-0472">Membrane</keyword>
<feature type="transmembrane region" description="Helical" evidence="2">
    <location>
        <begin position="99"/>
        <end position="115"/>
    </location>
</feature>
<accession>A0A9X1LSG5</accession>
<feature type="transmembrane region" description="Helical" evidence="2">
    <location>
        <begin position="66"/>
        <end position="87"/>
    </location>
</feature>
<feature type="compositionally biased region" description="Low complexity" evidence="1">
    <location>
        <begin position="1"/>
        <end position="16"/>
    </location>
</feature>
<proteinExistence type="predicted"/>
<reference evidence="3" key="1">
    <citation type="submission" date="2021-04" db="EMBL/GenBank/DDBJ databases">
        <title>Microbacterium tenobrionis sp. nov. and Microbacterium allomyrinae sp. nov., isolated from larvae of Tenobrio molitor and Allomyrina dichotoma, respectively.</title>
        <authorList>
            <person name="Lee S.D."/>
        </authorList>
    </citation>
    <scope>NUCLEOTIDE SEQUENCE</scope>
    <source>
        <strain evidence="3">BWT-G7</strain>
    </source>
</reference>
<organism evidence="3 4">
    <name type="scientific">Microbacterium allomyrinae</name>
    <dbReference type="NCBI Taxonomy" id="2830666"/>
    <lineage>
        <taxon>Bacteria</taxon>
        <taxon>Bacillati</taxon>
        <taxon>Actinomycetota</taxon>
        <taxon>Actinomycetes</taxon>
        <taxon>Micrococcales</taxon>
        <taxon>Microbacteriaceae</taxon>
        <taxon>Microbacterium</taxon>
    </lineage>
</organism>
<keyword evidence="2" id="KW-1133">Transmembrane helix</keyword>
<feature type="transmembrane region" description="Helical" evidence="2">
    <location>
        <begin position="32"/>
        <end position="54"/>
    </location>
</feature>
<keyword evidence="2" id="KW-0812">Transmembrane</keyword>
<dbReference type="AlphaFoldDB" id="A0A9X1LSG5"/>